<dbReference type="Proteomes" id="UP000001343">
    <property type="component" value="Unassembled WGS sequence"/>
</dbReference>
<gene>
    <name evidence="1" type="ORF">LEP1GSC125_3394</name>
</gene>
<organism evidence="1 2">
    <name type="scientific">Leptospira mayottensis 200901122</name>
    <dbReference type="NCBI Taxonomy" id="1193010"/>
    <lineage>
        <taxon>Bacteria</taxon>
        <taxon>Pseudomonadati</taxon>
        <taxon>Spirochaetota</taxon>
        <taxon>Spirochaetia</taxon>
        <taxon>Leptospirales</taxon>
        <taxon>Leptospiraceae</taxon>
        <taxon>Leptospira</taxon>
    </lineage>
</organism>
<accession>A0AA87MNS6</accession>
<protein>
    <submittedName>
        <fullName evidence="1">Uncharacterized protein</fullName>
    </submittedName>
</protein>
<sequence>MVERKNFQKVRKSKQLTHNKFKIRSISTKIRQDLYFLNPFRKRQIKTRNKSKFYNLAYFA</sequence>
<dbReference type="EMBL" id="AKWM02000061">
    <property type="protein sequence ID" value="EKR99067.1"/>
    <property type="molecule type" value="Genomic_DNA"/>
</dbReference>
<evidence type="ECO:0000313" key="1">
    <source>
        <dbReference type="EMBL" id="EKR99067.1"/>
    </source>
</evidence>
<comment type="caution">
    <text evidence="1">The sequence shown here is derived from an EMBL/GenBank/DDBJ whole genome shotgun (WGS) entry which is preliminary data.</text>
</comment>
<name>A0AA87MNS6_9LEPT</name>
<reference evidence="1 2" key="1">
    <citation type="journal article" date="2014" name="Int. J. Syst. Evol. Microbiol.">
        <title>Leptospira mayottensis sp. nov., a pathogenic species of the genus Leptospira isolated from humans.</title>
        <authorList>
            <person name="Bourhy P."/>
            <person name="Collet L."/>
            <person name="Brisse S."/>
            <person name="Picardeau M."/>
        </authorList>
    </citation>
    <scope>NUCLEOTIDE SEQUENCE [LARGE SCALE GENOMIC DNA]</scope>
    <source>
        <strain evidence="1 2">200901122</strain>
    </source>
</reference>
<dbReference type="AlphaFoldDB" id="A0AA87MNS6"/>
<proteinExistence type="predicted"/>
<evidence type="ECO:0000313" key="2">
    <source>
        <dbReference type="Proteomes" id="UP000001343"/>
    </source>
</evidence>